<reference evidence="2 3" key="1">
    <citation type="submission" date="2018-09" db="EMBL/GenBank/DDBJ databases">
        <title>Cohnella cavernae sp. nov., isolated from a karst cave.</title>
        <authorList>
            <person name="Zhu H."/>
        </authorList>
    </citation>
    <scope>NUCLEOTIDE SEQUENCE [LARGE SCALE GENOMIC DNA]</scope>
    <source>
        <strain evidence="2 3">K2E09-144</strain>
    </source>
</reference>
<gene>
    <name evidence="2" type="ORF">D3H35_23215</name>
</gene>
<dbReference type="RefSeq" id="WP_119151556.1">
    <property type="nucleotide sequence ID" value="NZ_JBHSOV010000041.1"/>
</dbReference>
<dbReference type="AlphaFoldDB" id="A0A398CN11"/>
<dbReference type="SUPFAM" id="SSF69279">
    <property type="entry name" value="Phage tail proteins"/>
    <property type="match status" value="1"/>
</dbReference>
<sequence>MAFEVLLDNKDGKVWDISEIISSLEWTTSRVGKPGSLDFTIVDNLINKSNFKINNGDIIRVKKDGKGVFYGYVFKLTFGESSEVKVKAYDQIRYLLYSDSYIFTGKTATEIIRKIATDFKLKVGNLADTKYKIPKVSEKDKALLDIICGALDQTSLNGQEEFFLFDNFGALELKNITETLEDYYIGDESLMTGYEYSQSIDDDTYNTFRIVRDNSQTGVREVFPAQDSVNVAKWGRLQFYRSVDEKTNDAQIKKLLSMLAALKNRETRTLKMDAIGDLRLRAGHFIYVRNDRLGIKQKMLIDECSHKFDGDHTMSLEMKVI</sequence>
<feature type="domain" description="YqbQ/XkdQ" evidence="1">
    <location>
        <begin position="25"/>
        <end position="319"/>
    </location>
</feature>
<dbReference type="EMBL" id="QXJM01000040">
    <property type="protein sequence ID" value="RIE01297.1"/>
    <property type="molecule type" value="Genomic_DNA"/>
</dbReference>
<organism evidence="2 3">
    <name type="scientific">Cohnella faecalis</name>
    <dbReference type="NCBI Taxonomy" id="2315694"/>
    <lineage>
        <taxon>Bacteria</taxon>
        <taxon>Bacillati</taxon>
        <taxon>Bacillota</taxon>
        <taxon>Bacilli</taxon>
        <taxon>Bacillales</taxon>
        <taxon>Paenibacillaceae</taxon>
        <taxon>Cohnella</taxon>
    </lineage>
</organism>
<proteinExistence type="predicted"/>
<evidence type="ECO:0000313" key="2">
    <source>
        <dbReference type="EMBL" id="RIE01297.1"/>
    </source>
</evidence>
<name>A0A398CN11_9BACL</name>
<dbReference type="Pfam" id="PF24032">
    <property type="entry name" value="YQBQ"/>
    <property type="match status" value="1"/>
</dbReference>
<keyword evidence="3" id="KW-1185">Reference proteome</keyword>
<dbReference type="OrthoDB" id="1698671at2"/>
<dbReference type="InterPro" id="IPR056937">
    <property type="entry name" value="YqbQ/XkdQ"/>
</dbReference>
<evidence type="ECO:0000259" key="1">
    <source>
        <dbReference type="Pfam" id="PF24032"/>
    </source>
</evidence>
<comment type="caution">
    <text evidence="2">The sequence shown here is derived from an EMBL/GenBank/DDBJ whole genome shotgun (WGS) entry which is preliminary data.</text>
</comment>
<evidence type="ECO:0000313" key="3">
    <source>
        <dbReference type="Proteomes" id="UP000266340"/>
    </source>
</evidence>
<dbReference type="Proteomes" id="UP000266340">
    <property type="component" value="Unassembled WGS sequence"/>
</dbReference>
<protein>
    <recommendedName>
        <fullName evidence="1">YqbQ/XkdQ domain-containing protein</fullName>
    </recommendedName>
</protein>
<accession>A0A398CN11</accession>